<evidence type="ECO:0000313" key="3">
    <source>
        <dbReference type="Proteomes" id="UP000295221"/>
    </source>
</evidence>
<dbReference type="PROSITE" id="PS51257">
    <property type="entry name" value="PROKAR_LIPOPROTEIN"/>
    <property type="match status" value="1"/>
</dbReference>
<sequence length="224" mass="25803">MKILKSLLIGVLLVTIAGLTSCKVEDDYEQLYLAMGNVMGNSPSTFLIEADDGTILRPIEYPSEYDEIIEGKRVFFYFKHVDAGRDDQNFDYSIRIQAMQNVLTKGILNVDSEGRDTLKRDPVRIINAWIGKSYLNVEFSFFGHEKAHIFDLLLDPGEQYKGGFTTLDFHHDARNDKQYYNLRGIISFDLSELQTETADSINIFFRADDDSFTSRELIYRYSNE</sequence>
<dbReference type="RefSeq" id="WP_132433178.1">
    <property type="nucleotide sequence ID" value="NZ_SLWK01000003.1"/>
</dbReference>
<protein>
    <submittedName>
        <fullName evidence="2">NigD-like protein</fullName>
    </submittedName>
</protein>
<dbReference type="InterPro" id="IPR035376">
    <property type="entry name" value="NigD_C"/>
</dbReference>
<feature type="domain" description="NigD-like C-terminal" evidence="1">
    <location>
        <begin position="107"/>
        <end position="207"/>
    </location>
</feature>
<dbReference type="Gene3D" id="2.60.40.2370">
    <property type="entry name" value="NigD-like, C-terminal beta sandwich domain"/>
    <property type="match status" value="1"/>
</dbReference>
<name>A0A4R2GKA5_9BACT</name>
<dbReference type="EMBL" id="SLWK01000003">
    <property type="protein sequence ID" value="TCO09273.1"/>
    <property type="molecule type" value="Genomic_DNA"/>
</dbReference>
<proteinExistence type="predicted"/>
<dbReference type="Pfam" id="PF17415">
    <property type="entry name" value="NigD_C"/>
    <property type="match status" value="1"/>
</dbReference>
<organism evidence="2 3">
    <name type="scientific">Natronoflexus pectinivorans</name>
    <dbReference type="NCBI Taxonomy" id="682526"/>
    <lineage>
        <taxon>Bacteria</taxon>
        <taxon>Pseudomonadati</taxon>
        <taxon>Bacteroidota</taxon>
        <taxon>Bacteroidia</taxon>
        <taxon>Marinilabiliales</taxon>
        <taxon>Marinilabiliaceae</taxon>
        <taxon>Natronoflexus</taxon>
    </lineage>
</organism>
<comment type="caution">
    <text evidence="2">The sequence shown here is derived from an EMBL/GenBank/DDBJ whole genome shotgun (WGS) entry which is preliminary data.</text>
</comment>
<dbReference type="InterPro" id="IPR038179">
    <property type="entry name" value="NigD-like_N_sf"/>
</dbReference>
<dbReference type="Proteomes" id="UP000295221">
    <property type="component" value="Unassembled WGS sequence"/>
</dbReference>
<reference evidence="2 3" key="1">
    <citation type="submission" date="2019-03" db="EMBL/GenBank/DDBJ databases">
        <title>Genomic Encyclopedia of Type Strains, Phase IV (KMG-IV): sequencing the most valuable type-strain genomes for metagenomic binning, comparative biology and taxonomic classification.</title>
        <authorList>
            <person name="Goeker M."/>
        </authorList>
    </citation>
    <scope>NUCLEOTIDE SEQUENCE [LARGE SCALE GENOMIC DNA]</scope>
    <source>
        <strain evidence="2 3">DSM 24179</strain>
    </source>
</reference>
<dbReference type="Gene3D" id="2.40.50.500">
    <property type="entry name" value="NigD-like N-terminal OB domain"/>
    <property type="match status" value="1"/>
</dbReference>
<evidence type="ECO:0000313" key="2">
    <source>
        <dbReference type="EMBL" id="TCO09273.1"/>
    </source>
</evidence>
<gene>
    <name evidence="2" type="ORF">EV194_103184</name>
</gene>
<evidence type="ECO:0000259" key="1">
    <source>
        <dbReference type="Pfam" id="PF17415"/>
    </source>
</evidence>
<accession>A0A4R2GKA5</accession>
<keyword evidence="3" id="KW-1185">Reference proteome</keyword>
<dbReference type="InterPro" id="IPR038143">
    <property type="entry name" value="NigD-like_C_dom_sf"/>
</dbReference>
<dbReference type="AlphaFoldDB" id="A0A4R2GKA5"/>
<dbReference type="OrthoDB" id="1097285at2"/>